<accession>A0A8S5RYZ2</accession>
<proteinExistence type="predicted"/>
<protein>
    <submittedName>
        <fullName evidence="1">Uncharacterized protein</fullName>
    </submittedName>
</protein>
<evidence type="ECO:0000313" key="1">
    <source>
        <dbReference type="EMBL" id="DAF43783.1"/>
    </source>
</evidence>
<organism evidence="1">
    <name type="scientific">Myoviridae sp. ctNQV2</name>
    <dbReference type="NCBI Taxonomy" id="2827683"/>
    <lineage>
        <taxon>Viruses</taxon>
        <taxon>Duplodnaviria</taxon>
        <taxon>Heunggongvirae</taxon>
        <taxon>Uroviricota</taxon>
        <taxon>Caudoviricetes</taxon>
    </lineage>
</organism>
<reference evidence="1" key="1">
    <citation type="journal article" date="2021" name="Proc. Natl. Acad. Sci. U.S.A.">
        <title>A Catalog of Tens of Thousands of Viruses from Human Metagenomes Reveals Hidden Associations with Chronic Diseases.</title>
        <authorList>
            <person name="Tisza M.J."/>
            <person name="Buck C.B."/>
        </authorList>
    </citation>
    <scope>NUCLEOTIDE SEQUENCE</scope>
    <source>
        <strain evidence="1">CtNQV2</strain>
    </source>
</reference>
<sequence length="73" mass="8772">MKYLVILITSILMSSFYIVNDVEEFHIKMEGKENVETFKKKHPQIIKDRAVYIAYLQKYYKGNENEFISLLKH</sequence>
<dbReference type="EMBL" id="BK032510">
    <property type="protein sequence ID" value="DAF43783.1"/>
    <property type="molecule type" value="Genomic_DNA"/>
</dbReference>
<name>A0A8S5RYZ2_9CAUD</name>